<evidence type="ECO:0000313" key="3">
    <source>
        <dbReference type="EMBL" id="KAF4113137.1"/>
    </source>
</evidence>
<proteinExistence type="predicted"/>
<keyword evidence="1" id="KW-0472">Membrane</keyword>
<keyword evidence="1" id="KW-0812">Transmembrane</keyword>
<gene>
    <name evidence="3" type="ORF">G5714_005682</name>
</gene>
<dbReference type="SUPFAM" id="SSF49265">
    <property type="entry name" value="Fibronectin type III"/>
    <property type="match status" value="1"/>
</dbReference>
<dbReference type="Proteomes" id="UP000579812">
    <property type="component" value="Unassembled WGS sequence"/>
</dbReference>
<reference evidence="3 4" key="1">
    <citation type="submission" date="2020-04" db="EMBL/GenBank/DDBJ databases">
        <title>Chromosome-level genome assembly of a cyprinid fish Onychostoma macrolepis by integration of Nanopore Sequencing, Bionano and Hi-C technology.</title>
        <authorList>
            <person name="Wang D."/>
        </authorList>
    </citation>
    <scope>NUCLEOTIDE SEQUENCE [LARGE SCALE GENOMIC DNA]</scope>
    <source>
        <strain evidence="3">SWU-2019</strain>
        <tissue evidence="3">Muscle</tissue>
    </source>
</reference>
<sequence length="266" mass="28851">MDYCVDVLEMNEGFTGLEQHEAEVMLGCGRPVILLVILKFLDLSFVSSSSSSSQNATQPRFLPSGGSDYYNVYEDVTTEPPSSSSTHSEHPDLNPCNYDMCVEKQHTCLELAEATGCLCPGLSNGFTPPSPPRLLNLTQQDGKGVVVHWCAPTSIVTHYNVWVRGSGKVMDKKVEVEERKRAAVLEDVEAGAHICVEAVNKGGISAEDDQSCATFEPQNTDSGLALKLGIIGGVVGLILLLILALLLWRHKSRQKSTTRTETEGVL</sequence>
<evidence type="ECO:0000256" key="1">
    <source>
        <dbReference type="SAM" id="Phobius"/>
    </source>
</evidence>
<organism evidence="3 4">
    <name type="scientific">Onychostoma macrolepis</name>
    <dbReference type="NCBI Taxonomy" id="369639"/>
    <lineage>
        <taxon>Eukaryota</taxon>
        <taxon>Metazoa</taxon>
        <taxon>Chordata</taxon>
        <taxon>Craniata</taxon>
        <taxon>Vertebrata</taxon>
        <taxon>Euteleostomi</taxon>
        <taxon>Actinopterygii</taxon>
        <taxon>Neopterygii</taxon>
        <taxon>Teleostei</taxon>
        <taxon>Ostariophysi</taxon>
        <taxon>Cypriniformes</taxon>
        <taxon>Cyprinidae</taxon>
        <taxon>Acrossocheilinae</taxon>
        <taxon>Onychostoma</taxon>
    </lineage>
</organism>
<dbReference type="Gene3D" id="2.60.40.10">
    <property type="entry name" value="Immunoglobulins"/>
    <property type="match status" value="1"/>
</dbReference>
<evidence type="ECO:0000313" key="4">
    <source>
        <dbReference type="Proteomes" id="UP000579812"/>
    </source>
</evidence>
<dbReference type="EMBL" id="JAAMOB010000005">
    <property type="protein sequence ID" value="KAF4113137.1"/>
    <property type="molecule type" value="Genomic_DNA"/>
</dbReference>
<dbReference type="InterPro" id="IPR036116">
    <property type="entry name" value="FN3_sf"/>
</dbReference>
<dbReference type="OrthoDB" id="676979at2759"/>
<feature type="domain" description="Fibronectin type-III" evidence="2">
    <location>
        <begin position="128"/>
        <end position="218"/>
    </location>
</feature>
<dbReference type="PROSITE" id="PS50853">
    <property type="entry name" value="FN3"/>
    <property type="match status" value="1"/>
</dbReference>
<feature type="transmembrane region" description="Helical" evidence="1">
    <location>
        <begin position="224"/>
        <end position="248"/>
    </location>
</feature>
<keyword evidence="1" id="KW-1133">Transmembrane helix</keyword>
<dbReference type="InterPro" id="IPR013783">
    <property type="entry name" value="Ig-like_fold"/>
</dbReference>
<evidence type="ECO:0000259" key="2">
    <source>
        <dbReference type="PROSITE" id="PS50853"/>
    </source>
</evidence>
<comment type="caution">
    <text evidence="3">The sequence shown here is derived from an EMBL/GenBank/DDBJ whole genome shotgun (WGS) entry which is preliminary data.</text>
</comment>
<keyword evidence="4" id="KW-1185">Reference proteome</keyword>
<name>A0A7J6D1P8_9TELE</name>
<dbReference type="CDD" id="cd00063">
    <property type="entry name" value="FN3"/>
    <property type="match status" value="1"/>
</dbReference>
<accession>A0A7J6D1P8</accession>
<dbReference type="AlphaFoldDB" id="A0A7J6D1P8"/>
<dbReference type="InterPro" id="IPR003961">
    <property type="entry name" value="FN3_dom"/>
</dbReference>
<protein>
    <recommendedName>
        <fullName evidence="2">Fibronectin type-III domain-containing protein</fullName>
    </recommendedName>
</protein>